<dbReference type="EMBL" id="LELK01000009">
    <property type="protein sequence ID" value="KMM36105.1"/>
    <property type="molecule type" value="Genomic_DNA"/>
</dbReference>
<feature type="transmembrane region" description="Helical" evidence="1">
    <location>
        <begin position="182"/>
        <end position="200"/>
    </location>
</feature>
<dbReference type="PANTHER" id="PTHR34300">
    <property type="entry name" value="QUEUOSINE PRECURSOR TRANSPORTER-RELATED"/>
    <property type="match status" value="1"/>
</dbReference>
<keyword evidence="1" id="KW-0812">Transmembrane</keyword>
<comment type="caution">
    <text evidence="2">The sequence shown here is derived from an EMBL/GenBank/DDBJ whole genome shotgun (WGS) entry which is preliminary data.</text>
</comment>
<keyword evidence="1" id="KW-0813">Transport</keyword>
<dbReference type="GO" id="GO:0005886">
    <property type="term" value="C:plasma membrane"/>
    <property type="evidence" value="ECO:0007669"/>
    <property type="project" value="UniProtKB-SubCell"/>
</dbReference>
<keyword evidence="1" id="KW-1133">Transmembrane helix</keyword>
<feature type="transmembrane region" description="Helical" evidence="1">
    <location>
        <begin position="152"/>
        <end position="176"/>
    </location>
</feature>
<dbReference type="RefSeq" id="WP_048313082.1">
    <property type="nucleotide sequence ID" value="NZ_CP119526.1"/>
</dbReference>
<dbReference type="OrthoDB" id="9805479at2"/>
<dbReference type="GO" id="GO:0022857">
    <property type="term" value="F:transmembrane transporter activity"/>
    <property type="evidence" value="ECO:0007669"/>
    <property type="project" value="UniProtKB-UniRule"/>
</dbReference>
<feature type="transmembrane region" description="Helical" evidence="1">
    <location>
        <begin position="112"/>
        <end position="131"/>
    </location>
</feature>
<comment type="similarity">
    <text evidence="1">Belongs to the vitamin uptake transporter (VUT/ECF) (TC 2.A.88) family. Q precursor transporter subfamily.</text>
</comment>
<dbReference type="PATRIC" id="fig|157733.3.peg.1620"/>
<feature type="transmembrane region" description="Helical" evidence="1">
    <location>
        <begin position="9"/>
        <end position="28"/>
    </location>
</feature>
<dbReference type="Proteomes" id="UP000035996">
    <property type="component" value="Unassembled WGS sequence"/>
</dbReference>
<proteinExistence type="inferred from homology"/>
<dbReference type="NCBIfam" id="TIGR00697">
    <property type="entry name" value="queuosine precursor transporter"/>
    <property type="match status" value="1"/>
</dbReference>
<reference evidence="2" key="1">
    <citation type="submission" date="2015-06" db="EMBL/GenBank/DDBJ databases">
        <authorList>
            <person name="Liu B."/>
            <person name="Wang J."/>
            <person name="Zhu Y."/>
            <person name="Liu G."/>
            <person name="Chen Q."/>
            <person name="Zheng C."/>
            <person name="Che J."/>
            <person name="Ge C."/>
            <person name="Shi H."/>
            <person name="Pan Z."/>
            <person name="Liu X."/>
        </authorList>
    </citation>
    <scope>NUCLEOTIDE SEQUENCE [LARGE SCALE GENOMIC DNA]</scope>
    <source>
        <strain evidence="2">DSM 16346</strain>
    </source>
</reference>
<keyword evidence="3" id="KW-1185">Reference proteome</keyword>
<sequence>MNSELIDRSLILFNVLFATSIVIANVLAGKVVMIGNFVIPAAVVMYAFSFLFTDIIHERYGKEEATRTIRYGFAAQIFASIMIFLGMLLPVAPFAYDTQAAYEILLGQNYRFVLASLVAYLVSQHVDVYIFSKIKQRTAERHKWLRNNASTFGSQLIDTTIFITIAFIGTVPNIWVMILSQFVIKMALALLDTPLFYLLTRLTNQDQEQKPLNIDKPLET</sequence>
<comment type="function">
    <text evidence="1">Involved in the import of queuosine (Q) precursors, required for Q precursor salvage.</text>
</comment>
<gene>
    <name evidence="2" type="ORF">AB986_18375</name>
</gene>
<evidence type="ECO:0000313" key="3">
    <source>
        <dbReference type="Proteomes" id="UP000035996"/>
    </source>
</evidence>
<evidence type="ECO:0000256" key="1">
    <source>
        <dbReference type="HAMAP-Rule" id="MF_02088"/>
    </source>
</evidence>
<feature type="transmembrane region" description="Helical" evidence="1">
    <location>
        <begin position="73"/>
        <end position="92"/>
    </location>
</feature>
<keyword evidence="1" id="KW-0472">Membrane</keyword>
<protein>
    <recommendedName>
        <fullName evidence="1">Probable queuosine precursor transporter</fullName>
        <shortName evidence="1">Q precursor transporter</shortName>
    </recommendedName>
</protein>
<dbReference type="Pfam" id="PF02592">
    <property type="entry name" value="Vut_1"/>
    <property type="match status" value="1"/>
</dbReference>
<dbReference type="STRING" id="157733.AB986_18375"/>
<evidence type="ECO:0000313" key="2">
    <source>
        <dbReference type="EMBL" id="KMM36105.1"/>
    </source>
</evidence>
<feature type="transmembrane region" description="Helical" evidence="1">
    <location>
        <begin position="34"/>
        <end position="52"/>
    </location>
</feature>
<accession>A0A0J6CSQ8</accession>
<name>A0A0J6CSQ8_9BACL</name>
<organism evidence="2 3">
    <name type="scientific">Guptibacillus hwajinpoensis</name>
    <dbReference type="NCBI Taxonomy" id="208199"/>
    <lineage>
        <taxon>Bacteria</taxon>
        <taxon>Bacillati</taxon>
        <taxon>Bacillota</taxon>
        <taxon>Bacilli</taxon>
        <taxon>Bacillales</taxon>
        <taxon>Guptibacillaceae</taxon>
        <taxon>Guptibacillus</taxon>
    </lineage>
</organism>
<dbReference type="HAMAP" id="MF_02088">
    <property type="entry name" value="Q_prec_transport"/>
    <property type="match status" value="1"/>
</dbReference>
<dbReference type="InterPro" id="IPR003744">
    <property type="entry name" value="YhhQ"/>
</dbReference>
<comment type="subcellular location">
    <subcellularLocation>
        <location evidence="1">Cell membrane</location>
        <topology evidence="1">Multi-pass membrane protein</topology>
    </subcellularLocation>
</comment>
<dbReference type="PANTHER" id="PTHR34300:SF2">
    <property type="entry name" value="QUEUOSINE PRECURSOR TRANSPORTER-RELATED"/>
    <property type="match status" value="1"/>
</dbReference>
<keyword evidence="1" id="KW-1003">Cell membrane</keyword>
<dbReference type="AlphaFoldDB" id="A0A0J6CSQ8"/>